<evidence type="ECO:0000256" key="5">
    <source>
        <dbReference type="ARBA" id="ARBA00022989"/>
    </source>
</evidence>
<reference evidence="9 10" key="1">
    <citation type="submission" date="2018-03" db="EMBL/GenBank/DDBJ databases">
        <title>Genomic Encyclopedia of Archaeal and Bacterial Type Strains, Phase II (KMG-II): from individual species to whole genera.</title>
        <authorList>
            <person name="Goeker M."/>
        </authorList>
    </citation>
    <scope>NUCLEOTIDE SEQUENCE [LARGE SCALE GENOMIC DNA]</scope>
    <source>
        <strain evidence="9 10">DSM 100065</strain>
    </source>
</reference>
<feature type="transmembrane region" description="Helical" evidence="7">
    <location>
        <begin position="228"/>
        <end position="250"/>
    </location>
</feature>
<dbReference type="EMBL" id="PVUE01000001">
    <property type="protein sequence ID" value="PRZ43913.1"/>
    <property type="molecule type" value="Genomic_DNA"/>
</dbReference>
<organism evidence="9 10">
    <name type="scientific">Antricoccus suffuscus</name>
    <dbReference type="NCBI Taxonomy" id="1629062"/>
    <lineage>
        <taxon>Bacteria</taxon>
        <taxon>Bacillati</taxon>
        <taxon>Actinomycetota</taxon>
        <taxon>Actinomycetes</taxon>
        <taxon>Geodermatophilales</taxon>
        <taxon>Antricoccaceae</taxon>
        <taxon>Antricoccus</taxon>
    </lineage>
</organism>
<keyword evidence="5 7" id="KW-1133">Transmembrane helix</keyword>
<feature type="transmembrane region" description="Helical" evidence="7">
    <location>
        <begin position="178"/>
        <end position="197"/>
    </location>
</feature>
<evidence type="ECO:0000256" key="1">
    <source>
        <dbReference type="ARBA" id="ARBA00004651"/>
    </source>
</evidence>
<dbReference type="InterPro" id="IPR035906">
    <property type="entry name" value="MetI-like_sf"/>
</dbReference>
<evidence type="ECO:0000256" key="4">
    <source>
        <dbReference type="ARBA" id="ARBA00022692"/>
    </source>
</evidence>
<evidence type="ECO:0000256" key="6">
    <source>
        <dbReference type="ARBA" id="ARBA00023136"/>
    </source>
</evidence>
<proteinExistence type="inferred from homology"/>
<feature type="transmembrane region" description="Helical" evidence="7">
    <location>
        <begin position="150"/>
        <end position="172"/>
    </location>
</feature>
<dbReference type="CDD" id="cd06261">
    <property type="entry name" value="TM_PBP2"/>
    <property type="match status" value="1"/>
</dbReference>
<accession>A0A2T1A5N0</accession>
<evidence type="ECO:0000313" key="9">
    <source>
        <dbReference type="EMBL" id="PRZ43913.1"/>
    </source>
</evidence>
<gene>
    <name evidence="9" type="ORF">CLV47_10137</name>
</gene>
<comment type="caution">
    <text evidence="9">The sequence shown here is derived from an EMBL/GenBank/DDBJ whole genome shotgun (WGS) entry which is preliminary data.</text>
</comment>
<keyword evidence="3" id="KW-1003">Cell membrane</keyword>
<feature type="domain" description="ABC transmembrane type-1" evidence="8">
    <location>
        <begin position="115"/>
        <end position="304"/>
    </location>
</feature>
<dbReference type="PANTHER" id="PTHR43386">
    <property type="entry name" value="OLIGOPEPTIDE TRANSPORT SYSTEM PERMEASE PROTEIN APPC"/>
    <property type="match status" value="1"/>
</dbReference>
<name>A0A2T1A5N0_9ACTN</name>
<dbReference type="GO" id="GO:0055085">
    <property type="term" value="P:transmembrane transport"/>
    <property type="evidence" value="ECO:0007669"/>
    <property type="project" value="InterPro"/>
</dbReference>
<dbReference type="Pfam" id="PF00528">
    <property type="entry name" value="BPD_transp_1"/>
    <property type="match status" value="1"/>
</dbReference>
<sequence>MPADETLPDSAHNDVDVIVGGFGAAVPAEVAGVGASAEVSPAAAKAKRRLGWFFWVCAGWLILIVFGAIFAPLLPLQPPNVTPPGAVPFELPSIHHLLGTDTLGRDLFSRVVYGARVSLVVGFGSIAIGVLVGGLMGLIAGYVRGKTDTILSAIANVALAFPALILLLAVVAFLGQDLLYITLAVGVLSIAPIFRVVRGTTVSFADLEFVTAANGVGATRRRVLFREILPNVVPIVISYSLVFVAVSILAEAALSFLALSVPLPTATWGGIVAEGKTYLSNDPFICLWPSIALFLTVLSLNFVGDRLRALFDVREAKL</sequence>
<dbReference type="RefSeq" id="WP_106346985.1">
    <property type="nucleotide sequence ID" value="NZ_PVUE01000001.1"/>
</dbReference>
<dbReference type="InterPro" id="IPR050366">
    <property type="entry name" value="BP-dependent_transpt_permease"/>
</dbReference>
<dbReference type="PROSITE" id="PS50928">
    <property type="entry name" value="ABC_TM1"/>
    <property type="match status" value="1"/>
</dbReference>
<comment type="similarity">
    <text evidence="7">Belongs to the binding-protein-dependent transport system permease family.</text>
</comment>
<dbReference type="GO" id="GO:0005886">
    <property type="term" value="C:plasma membrane"/>
    <property type="evidence" value="ECO:0007669"/>
    <property type="project" value="UniProtKB-SubCell"/>
</dbReference>
<dbReference type="Gene3D" id="1.10.3720.10">
    <property type="entry name" value="MetI-like"/>
    <property type="match status" value="1"/>
</dbReference>
<comment type="subcellular location">
    <subcellularLocation>
        <location evidence="1 7">Cell membrane</location>
        <topology evidence="1 7">Multi-pass membrane protein</topology>
    </subcellularLocation>
</comment>
<evidence type="ECO:0000256" key="7">
    <source>
        <dbReference type="RuleBase" id="RU363032"/>
    </source>
</evidence>
<keyword evidence="6 7" id="KW-0472">Membrane</keyword>
<feature type="transmembrane region" description="Helical" evidence="7">
    <location>
        <begin position="52"/>
        <end position="74"/>
    </location>
</feature>
<protein>
    <submittedName>
        <fullName evidence="9">Peptide/nickel transport system permease protein</fullName>
    </submittedName>
</protein>
<dbReference type="AlphaFoldDB" id="A0A2T1A5N0"/>
<keyword evidence="4 7" id="KW-0812">Transmembrane</keyword>
<feature type="transmembrane region" description="Helical" evidence="7">
    <location>
        <begin position="285"/>
        <end position="304"/>
    </location>
</feature>
<dbReference type="SUPFAM" id="SSF161098">
    <property type="entry name" value="MetI-like"/>
    <property type="match status" value="1"/>
</dbReference>
<dbReference type="InterPro" id="IPR000515">
    <property type="entry name" value="MetI-like"/>
</dbReference>
<evidence type="ECO:0000259" key="8">
    <source>
        <dbReference type="PROSITE" id="PS50928"/>
    </source>
</evidence>
<keyword evidence="10" id="KW-1185">Reference proteome</keyword>
<evidence type="ECO:0000256" key="2">
    <source>
        <dbReference type="ARBA" id="ARBA00022448"/>
    </source>
</evidence>
<keyword evidence="2 7" id="KW-0813">Transport</keyword>
<evidence type="ECO:0000313" key="10">
    <source>
        <dbReference type="Proteomes" id="UP000237752"/>
    </source>
</evidence>
<dbReference type="PANTHER" id="PTHR43386:SF1">
    <property type="entry name" value="D,D-DIPEPTIDE TRANSPORT SYSTEM PERMEASE PROTEIN DDPC-RELATED"/>
    <property type="match status" value="1"/>
</dbReference>
<dbReference type="OrthoDB" id="3531748at2"/>
<feature type="transmembrane region" description="Helical" evidence="7">
    <location>
        <begin position="117"/>
        <end position="143"/>
    </location>
</feature>
<evidence type="ECO:0000256" key="3">
    <source>
        <dbReference type="ARBA" id="ARBA00022475"/>
    </source>
</evidence>
<dbReference type="Proteomes" id="UP000237752">
    <property type="component" value="Unassembled WGS sequence"/>
</dbReference>